<protein>
    <submittedName>
        <fullName evidence="3">Uncharacterized protein</fullName>
    </submittedName>
</protein>
<dbReference type="Proteomes" id="UP000325684">
    <property type="component" value="Unassembled WGS sequence"/>
</dbReference>
<dbReference type="AlphaFoldDB" id="A0A5N3P359"/>
<evidence type="ECO:0000256" key="2">
    <source>
        <dbReference type="SAM" id="Phobius"/>
    </source>
</evidence>
<proteinExistence type="predicted"/>
<feature type="compositionally biased region" description="Basic and acidic residues" evidence="1">
    <location>
        <begin position="111"/>
        <end position="139"/>
    </location>
</feature>
<sequence>MTRVLWVFAFLTVSVWTLLAWGVYGLINFFGDTAARNADVVTNHPESVEWLSWGLSALRNVGLAAVVFVWGVVSFVILAVPTLLSLALGTLGRGRKTAQGPMTWPPQARWPSDEPRPGYRDVTPEKAPRDAEIRQIERQ</sequence>
<evidence type="ECO:0000313" key="4">
    <source>
        <dbReference type="Proteomes" id="UP000325684"/>
    </source>
</evidence>
<dbReference type="RefSeq" id="WP_150950038.1">
    <property type="nucleotide sequence ID" value="NZ_VCMV01000081.1"/>
</dbReference>
<accession>A0A5N3P359</accession>
<feature type="region of interest" description="Disordered" evidence="1">
    <location>
        <begin position="94"/>
        <end position="139"/>
    </location>
</feature>
<organism evidence="3 4">
    <name type="scientific">Microvirga brassicacearum</name>
    <dbReference type="NCBI Taxonomy" id="2580413"/>
    <lineage>
        <taxon>Bacteria</taxon>
        <taxon>Pseudomonadati</taxon>
        <taxon>Pseudomonadota</taxon>
        <taxon>Alphaproteobacteria</taxon>
        <taxon>Hyphomicrobiales</taxon>
        <taxon>Methylobacteriaceae</taxon>
        <taxon>Microvirga</taxon>
    </lineage>
</organism>
<dbReference type="EMBL" id="VCMV01000081">
    <property type="protein sequence ID" value="KAB0264081.1"/>
    <property type="molecule type" value="Genomic_DNA"/>
</dbReference>
<gene>
    <name evidence="3" type="ORF">FEZ63_24530</name>
</gene>
<evidence type="ECO:0000313" key="3">
    <source>
        <dbReference type="EMBL" id="KAB0264081.1"/>
    </source>
</evidence>
<reference evidence="3 4" key="1">
    <citation type="journal article" date="2019" name="Microorganisms">
        <title>Genome Insights into the Novel Species Microvirga brassicacearum, a Rapeseed Endophyte with Biotechnological Potential.</title>
        <authorList>
            <person name="Jimenez-Gomez A."/>
            <person name="Saati-Santamaria Z."/>
            <person name="Igual J.M."/>
            <person name="Rivas R."/>
            <person name="Mateos P.F."/>
            <person name="Garcia-Fraile P."/>
        </authorList>
    </citation>
    <scope>NUCLEOTIDE SEQUENCE [LARGE SCALE GENOMIC DNA]</scope>
    <source>
        <strain evidence="3 4">CDVBN77</strain>
    </source>
</reference>
<keyword evidence="2" id="KW-0812">Transmembrane</keyword>
<name>A0A5N3P359_9HYPH</name>
<keyword evidence="2" id="KW-0472">Membrane</keyword>
<dbReference type="OrthoDB" id="8020423at2"/>
<evidence type="ECO:0000256" key="1">
    <source>
        <dbReference type="SAM" id="MobiDB-lite"/>
    </source>
</evidence>
<feature type="transmembrane region" description="Helical" evidence="2">
    <location>
        <begin position="61"/>
        <end position="88"/>
    </location>
</feature>
<comment type="caution">
    <text evidence="3">The sequence shown here is derived from an EMBL/GenBank/DDBJ whole genome shotgun (WGS) entry which is preliminary data.</text>
</comment>
<keyword evidence="2" id="KW-1133">Transmembrane helix</keyword>
<keyword evidence="4" id="KW-1185">Reference proteome</keyword>